<dbReference type="Proteomes" id="UP000310158">
    <property type="component" value="Unassembled WGS sequence"/>
</dbReference>
<keyword evidence="14" id="KW-0503">Monooxygenase</keyword>
<dbReference type="SMART" id="SM00177">
    <property type="entry name" value="ARF"/>
    <property type="match status" value="1"/>
</dbReference>
<dbReference type="Pfam" id="PF00067">
    <property type="entry name" value="p450"/>
    <property type="match status" value="1"/>
</dbReference>
<dbReference type="GO" id="GO:0005794">
    <property type="term" value="C:Golgi apparatus"/>
    <property type="evidence" value="ECO:0007669"/>
    <property type="project" value="UniProtKB-SubCell"/>
</dbReference>
<keyword evidence="22" id="KW-0460">Magnesium</keyword>
<dbReference type="InterPro" id="IPR006689">
    <property type="entry name" value="Small_GTPase_ARF/SAR"/>
</dbReference>
<keyword evidence="15" id="KW-0333">Golgi apparatus</keyword>
<dbReference type="GO" id="GO:0016192">
    <property type="term" value="P:vesicle-mediated transport"/>
    <property type="evidence" value="ECO:0007669"/>
    <property type="project" value="UniProtKB-KW"/>
</dbReference>
<comment type="function">
    <text evidence="18">GTP-binding protein involved in protein trafficking; may modulate vesicle budding and uncoating within the Golgi apparatus.</text>
</comment>
<evidence type="ECO:0000256" key="18">
    <source>
        <dbReference type="ARBA" id="ARBA00053326"/>
    </source>
</evidence>
<reference evidence="23 24" key="1">
    <citation type="submission" date="2019-02" db="EMBL/GenBank/DDBJ databases">
        <title>Genome sequencing of the rare red list fungi Bondarzewia mesenterica.</title>
        <authorList>
            <person name="Buettner E."/>
            <person name="Kellner H."/>
        </authorList>
    </citation>
    <scope>NUCLEOTIDE SEQUENCE [LARGE SCALE GENOMIC DNA]</scope>
    <source>
        <strain evidence="23 24">DSM 108281</strain>
    </source>
</reference>
<keyword evidence="16 21" id="KW-0342">GTP-binding</keyword>
<evidence type="ECO:0000256" key="19">
    <source>
        <dbReference type="ARBA" id="ARBA00070396"/>
    </source>
</evidence>
<evidence type="ECO:0000256" key="11">
    <source>
        <dbReference type="ARBA" id="ARBA00022927"/>
    </source>
</evidence>
<comment type="caution">
    <text evidence="23">The sequence shown here is derived from an EMBL/GenBank/DDBJ whole genome shotgun (WGS) entry which is preliminary data.</text>
</comment>
<dbReference type="InterPro" id="IPR045872">
    <property type="entry name" value="Arf1-5-like"/>
</dbReference>
<evidence type="ECO:0000256" key="21">
    <source>
        <dbReference type="PIRSR" id="PIRSR606689-1"/>
    </source>
</evidence>
<accession>A0A4S4LV80</accession>
<dbReference type="AlphaFoldDB" id="A0A4S4LV80"/>
<comment type="similarity">
    <text evidence="3">Belongs to the small GTPase superfamily. Arf family.</text>
</comment>
<feature type="binding site" evidence="22">
    <location>
        <position position="623"/>
    </location>
    <ligand>
        <name>Mg(2+)</name>
        <dbReference type="ChEBI" id="CHEBI:18420"/>
    </ligand>
</feature>
<keyword evidence="9 21" id="KW-0547">Nucleotide-binding</keyword>
<evidence type="ECO:0000256" key="7">
    <source>
        <dbReference type="ARBA" id="ARBA00022707"/>
    </source>
</evidence>
<dbReference type="GO" id="GO:0015031">
    <property type="term" value="P:protein transport"/>
    <property type="evidence" value="ECO:0007669"/>
    <property type="project" value="UniProtKB-KW"/>
</dbReference>
<evidence type="ECO:0000256" key="22">
    <source>
        <dbReference type="PIRSR" id="PIRSR606689-2"/>
    </source>
</evidence>
<evidence type="ECO:0000256" key="4">
    <source>
        <dbReference type="ARBA" id="ARBA00010617"/>
    </source>
</evidence>
<dbReference type="GO" id="GO:0005525">
    <property type="term" value="F:GTP binding"/>
    <property type="evidence" value="ECO:0007669"/>
    <property type="project" value="UniProtKB-KW"/>
</dbReference>
<dbReference type="InterPro" id="IPR017972">
    <property type="entry name" value="Cyt_P450_CS"/>
</dbReference>
<evidence type="ECO:0000256" key="20">
    <source>
        <dbReference type="PIRSR" id="PIRSR602401-1"/>
    </source>
</evidence>
<keyword evidence="12" id="KW-0560">Oxidoreductase</keyword>
<dbReference type="PROSITE" id="PS00086">
    <property type="entry name" value="CYTOCHROME_P450"/>
    <property type="match status" value="1"/>
</dbReference>
<sequence length="756" mass="85602">MGAVLAPRYNGKWVGNWDLTVRFLEEFSNGYPADILWNLIRECGTVVNTRVLWLNSIFTVDPDIIKARIILATDFGNYVKGEVFQGVMSSVLGSGVFNSDGDMWKFHRSMTRPFFSRDRISHFDIFDRHAEDAITQMKTRFREGYAVNIQDLVSRFTLDSATEFLFGSCVHSLSSGLPYPHTASPSSSSPASSSFAETFANAFARAQTVIAARARIGLMWPLGEIFRDESKSSMKVVDEFLKPILKEAVEKERRRKAIASIQAKVKTVDGQSERPIDVDEGEADEEDTLLDNLVKITDDAKVLKDETLNILLAGRDTTAATLTFAIYLLTRNPDVLARLRIEVLEKVGPVQRPTYDDIRDMKYLRAVINETLRLFPPVPFNIRETVNATTWPARNGSDKPIYIPAKTSVPYSVFMMHRRTDLWGPDALKFDPDRFLDERLKKYLLPNPFIFLPFNAGPRICLGQQFAYNETSFMLIRLLQHFATMTLDTSAQPPETRPPVEWKMKEGRAATEEFFPKVHLTMYAHGGLWARMGEAELEQTVLKTGVDNLQLSPIIRSPPPVSRSNFSIFTSVTYAMGLSVSRLLSGLFGKKEMRILMVGLDAAGKTTILYKLKLGEIVTTIPTIGFNVETVEYKNISFTVWDVGGQDKIRPLWRHYFQNTQGIIFVVDSNDRERVSEAREELQRMLNEDELRDALLLVFANKQDLPNAMNASEITDKLGLQGLRQRTWYIQAACATSGDGLYEGLEWLSANIKRRV</sequence>
<evidence type="ECO:0000256" key="8">
    <source>
        <dbReference type="ARBA" id="ARBA00022723"/>
    </source>
</evidence>
<keyword evidence="11" id="KW-0653">Protein transport</keyword>
<dbReference type="GO" id="GO:0020037">
    <property type="term" value="F:heme binding"/>
    <property type="evidence" value="ECO:0007669"/>
    <property type="project" value="InterPro"/>
</dbReference>
<dbReference type="InterPro" id="IPR047146">
    <property type="entry name" value="Cyt_P450_E_CYP52_fungi"/>
</dbReference>
<comment type="cofactor">
    <cofactor evidence="1 20">
        <name>heme</name>
        <dbReference type="ChEBI" id="CHEBI:30413"/>
    </cofactor>
</comment>
<evidence type="ECO:0000256" key="9">
    <source>
        <dbReference type="ARBA" id="ARBA00022741"/>
    </source>
</evidence>
<dbReference type="GO" id="GO:0016705">
    <property type="term" value="F:oxidoreductase activity, acting on paired donors, with incorporation or reduction of molecular oxygen"/>
    <property type="evidence" value="ECO:0007669"/>
    <property type="project" value="InterPro"/>
</dbReference>
<dbReference type="GO" id="GO:0004497">
    <property type="term" value="F:monooxygenase activity"/>
    <property type="evidence" value="ECO:0007669"/>
    <property type="project" value="UniProtKB-KW"/>
</dbReference>
<organism evidence="23 24">
    <name type="scientific">Bondarzewia mesenterica</name>
    <dbReference type="NCBI Taxonomy" id="1095465"/>
    <lineage>
        <taxon>Eukaryota</taxon>
        <taxon>Fungi</taxon>
        <taxon>Dikarya</taxon>
        <taxon>Basidiomycota</taxon>
        <taxon>Agaricomycotina</taxon>
        <taxon>Agaricomycetes</taxon>
        <taxon>Russulales</taxon>
        <taxon>Bondarzewiaceae</taxon>
        <taxon>Bondarzewia</taxon>
    </lineage>
</organism>
<dbReference type="SMART" id="SM00175">
    <property type="entry name" value="RAB"/>
    <property type="match status" value="1"/>
</dbReference>
<keyword evidence="24" id="KW-1185">Reference proteome</keyword>
<dbReference type="EMBL" id="SGPL01000157">
    <property type="protein sequence ID" value="THH16444.1"/>
    <property type="molecule type" value="Genomic_DNA"/>
</dbReference>
<proteinExistence type="inferred from homology"/>
<evidence type="ECO:0000256" key="14">
    <source>
        <dbReference type="ARBA" id="ARBA00023033"/>
    </source>
</evidence>
<evidence type="ECO:0000256" key="10">
    <source>
        <dbReference type="ARBA" id="ARBA00022892"/>
    </source>
</evidence>
<keyword evidence="17" id="KW-0449">Lipoprotein</keyword>
<dbReference type="Gene3D" id="1.10.630.10">
    <property type="entry name" value="Cytochrome P450"/>
    <property type="match status" value="1"/>
</dbReference>
<dbReference type="InterPro" id="IPR002401">
    <property type="entry name" value="Cyt_P450_E_grp-I"/>
</dbReference>
<evidence type="ECO:0000256" key="16">
    <source>
        <dbReference type="ARBA" id="ARBA00023134"/>
    </source>
</evidence>
<evidence type="ECO:0000256" key="13">
    <source>
        <dbReference type="ARBA" id="ARBA00023004"/>
    </source>
</evidence>
<evidence type="ECO:0000313" key="24">
    <source>
        <dbReference type="Proteomes" id="UP000310158"/>
    </source>
</evidence>
<dbReference type="InterPro" id="IPR001128">
    <property type="entry name" value="Cyt_P450"/>
</dbReference>
<evidence type="ECO:0000256" key="5">
    <source>
        <dbReference type="ARBA" id="ARBA00022448"/>
    </source>
</evidence>
<dbReference type="Gene3D" id="3.40.50.300">
    <property type="entry name" value="P-loop containing nucleotide triphosphate hydrolases"/>
    <property type="match status" value="1"/>
</dbReference>
<evidence type="ECO:0000256" key="6">
    <source>
        <dbReference type="ARBA" id="ARBA00022617"/>
    </source>
</evidence>
<dbReference type="PROSITE" id="PS51417">
    <property type="entry name" value="ARF"/>
    <property type="match status" value="1"/>
</dbReference>
<dbReference type="InterPro" id="IPR036396">
    <property type="entry name" value="Cyt_P450_sf"/>
</dbReference>
<dbReference type="CDD" id="cd04150">
    <property type="entry name" value="Arf1_5_like"/>
    <property type="match status" value="1"/>
</dbReference>
<dbReference type="SUPFAM" id="SSF48264">
    <property type="entry name" value="Cytochrome P450"/>
    <property type="match status" value="1"/>
</dbReference>
<keyword evidence="8 20" id="KW-0479">Metal-binding</keyword>
<feature type="binding site" evidence="22">
    <location>
        <position position="606"/>
    </location>
    <ligand>
        <name>Mg(2+)</name>
        <dbReference type="ChEBI" id="CHEBI:18420"/>
    </ligand>
</feature>
<dbReference type="PRINTS" id="PR00385">
    <property type="entry name" value="P450"/>
</dbReference>
<keyword evidence="6 20" id="KW-0349">Heme</keyword>
<dbReference type="InterPro" id="IPR027417">
    <property type="entry name" value="P-loop_NTPase"/>
</dbReference>
<feature type="binding site" evidence="21">
    <location>
        <position position="645"/>
    </location>
    <ligand>
        <name>GTP</name>
        <dbReference type="ChEBI" id="CHEBI:37565"/>
    </ligand>
</feature>
<dbReference type="CDD" id="cd11063">
    <property type="entry name" value="CYP52"/>
    <property type="match status" value="1"/>
</dbReference>
<dbReference type="GO" id="GO:0005506">
    <property type="term" value="F:iron ion binding"/>
    <property type="evidence" value="ECO:0007669"/>
    <property type="project" value="InterPro"/>
</dbReference>
<evidence type="ECO:0000256" key="3">
    <source>
        <dbReference type="ARBA" id="ARBA00010290"/>
    </source>
</evidence>
<dbReference type="PRINTS" id="PR00463">
    <property type="entry name" value="EP450I"/>
</dbReference>
<evidence type="ECO:0000256" key="15">
    <source>
        <dbReference type="ARBA" id="ARBA00023034"/>
    </source>
</evidence>
<dbReference type="GO" id="GO:0003924">
    <property type="term" value="F:GTPase activity"/>
    <property type="evidence" value="ECO:0007669"/>
    <property type="project" value="InterPro"/>
</dbReference>
<dbReference type="InterPro" id="IPR005225">
    <property type="entry name" value="Small_GTP-bd"/>
</dbReference>
<name>A0A4S4LV80_9AGAM</name>
<dbReference type="FunFam" id="3.40.50.300:FF:003500">
    <property type="entry name" value="ADP-ribosylation factor 1"/>
    <property type="match status" value="1"/>
</dbReference>
<feature type="binding site" description="axial binding residue" evidence="20">
    <location>
        <position position="461"/>
    </location>
    <ligand>
        <name>heme</name>
        <dbReference type="ChEBI" id="CHEBI:30413"/>
    </ligand>
    <ligandPart>
        <name>Fe</name>
        <dbReference type="ChEBI" id="CHEBI:18248"/>
    </ligandPart>
</feature>
<dbReference type="PANTHER" id="PTHR24287">
    <property type="entry name" value="P450, PUTATIVE (EUROFUNG)-RELATED"/>
    <property type="match status" value="1"/>
</dbReference>
<keyword evidence="7" id="KW-0519">Myristate</keyword>
<keyword evidence="13 20" id="KW-0408">Iron</keyword>
<dbReference type="Pfam" id="PF00025">
    <property type="entry name" value="Arf"/>
    <property type="match status" value="1"/>
</dbReference>
<evidence type="ECO:0000256" key="17">
    <source>
        <dbReference type="ARBA" id="ARBA00023288"/>
    </source>
</evidence>
<dbReference type="NCBIfam" id="TIGR00231">
    <property type="entry name" value="small_GTP"/>
    <property type="match status" value="1"/>
</dbReference>
<feature type="binding site" evidence="21">
    <location>
        <begin position="599"/>
        <end position="606"/>
    </location>
    <ligand>
        <name>GTP</name>
        <dbReference type="ChEBI" id="CHEBI:37565"/>
    </ligand>
</feature>
<evidence type="ECO:0000313" key="23">
    <source>
        <dbReference type="EMBL" id="THH16444.1"/>
    </source>
</evidence>
<evidence type="ECO:0000256" key="2">
    <source>
        <dbReference type="ARBA" id="ARBA00004555"/>
    </source>
</evidence>
<gene>
    <name evidence="23" type="ORF">EW146_g4204</name>
</gene>
<evidence type="ECO:0000256" key="1">
    <source>
        <dbReference type="ARBA" id="ARBA00001971"/>
    </source>
</evidence>
<keyword evidence="5" id="KW-0813">Transport</keyword>
<comment type="similarity">
    <text evidence="4">Belongs to the cytochrome P450 family.</text>
</comment>
<dbReference type="SMART" id="SM00178">
    <property type="entry name" value="SAR"/>
    <property type="match status" value="1"/>
</dbReference>
<protein>
    <recommendedName>
        <fullName evidence="19">ADP-ribosylation factor</fullName>
    </recommendedName>
</protein>
<feature type="binding site" evidence="21">
    <location>
        <begin position="701"/>
        <end position="704"/>
    </location>
    <ligand>
        <name>GTP</name>
        <dbReference type="ChEBI" id="CHEBI:37565"/>
    </ligand>
</feature>
<keyword evidence="10" id="KW-0931">ER-Golgi transport</keyword>
<dbReference type="SUPFAM" id="SSF52540">
    <property type="entry name" value="P-loop containing nucleoside triphosphate hydrolases"/>
    <property type="match status" value="1"/>
</dbReference>
<dbReference type="PANTHER" id="PTHR24287:SF1">
    <property type="entry name" value="P450, PUTATIVE (EUROFUNG)-RELATED"/>
    <property type="match status" value="1"/>
</dbReference>
<evidence type="ECO:0000256" key="12">
    <source>
        <dbReference type="ARBA" id="ARBA00023002"/>
    </source>
</evidence>
<dbReference type="OrthoDB" id="1470350at2759"/>
<comment type="subcellular location">
    <subcellularLocation>
        <location evidence="2">Golgi apparatus</location>
    </subcellularLocation>
</comment>